<proteinExistence type="predicted"/>
<dbReference type="PANTHER" id="PTHR46586">
    <property type="entry name" value="ANKYRIN REPEAT-CONTAINING PROTEIN"/>
    <property type="match status" value="1"/>
</dbReference>
<gene>
    <name evidence="1" type="ORF">HKI87_01g01500</name>
</gene>
<sequence length="317" mass="35715">MAEGDAASKVRCRDKREEECANFQVLGKLPPELWQKITDGLESDDLFAFAMTCRFFREKQKGLTWCDSLRTRASRALERVDVGVREGRLDFLKFIFLEGGPYRKDFGTDDTYCTVAARNNDLGTLKWLRSCEPPCEWEEETLTAAAEGGHISVLEWLRSCEPPCPWYDSGWTCSAAARAGQLDALKWLRAMGCPWAEDGETCAMAAEQGRNEVLRWLRDPPIPCPYGEWGFTVNEAADNGHLETLKLLRSLDPPCPWNAQGHTCTLAARGGHRDVLAWLRASGCPWRRSVCRSEALTKGHLHVLDWIDRTEDESDAG</sequence>
<dbReference type="InterPro" id="IPR036047">
    <property type="entry name" value="F-box-like_dom_sf"/>
</dbReference>
<dbReference type="Proteomes" id="UP001472866">
    <property type="component" value="Chromosome 01"/>
</dbReference>
<dbReference type="InterPro" id="IPR052050">
    <property type="entry name" value="SecEffector_AnkRepeat"/>
</dbReference>
<evidence type="ECO:0000313" key="1">
    <source>
        <dbReference type="EMBL" id="WZN58626.1"/>
    </source>
</evidence>
<dbReference type="SUPFAM" id="SSF48403">
    <property type="entry name" value="Ankyrin repeat"/>
    <property type="match status" value="1"/>
</dbReference>
<reference evidence="1 2" key="1">
    <citation type="submission" date="2024-03" db="EMBL/GenBank/DDBJ databases">
        <title>Complete genome sequence of the green alga Chloropicon roscoffensis RCC1871.</title>
        <authorList>
            <person name="Lemieux C."/>
            <person name="Pombert J.-F."/>
            <person name="Otis C."/>
            <person name="Turmel M."/>
        </authorList>
    </citation>
    <scope>NUCLEOTIDE SEQUENCE [LARGE SCALE GENOMIC DNA]</scope>
    <source>
        <strain evidence="1 2">RCC1871</strain>
    </source>
</reference>
<dbReference type="SUPFAM" id="SSF81383">
    <property type="entry name" value="F-box domain"/>
    <property type="match status" value="1"/>
</dbReference>
<dbReference type="AlphaFoldDB" id="A0AAX4NY03"/>
<accession>A0AAX4NY03</accession>
<dbReference type="SUPFAM" id="SSF140860">
    <property type="entry name" value="Pseudo ankyrin repeat-like"/>
    <property type="match status" value="1"/>
</dbReference>
<dbReference type="InterPro" id="IPR036770">
    <property type="entry name" value="Ankyrin_rpt-contain_sf"/>
</dbReference>
<organism evidence="1 2">
    <name type="scientific">Chloropicon roscoffensis</name>
    <dbReference type="NCBI Taxonomy" id="1461544"/>
    <lineage>
        <taxon>Eukaryota</taxon>
        <taxon>Viridiplantae</taxon>
        <taxon>Chlorophyta</taxon>
        <taxon>Chloropicophyceae</taxon>
        <taxon>Chloropicales</taxon>
        <taxon>Chloropicaceae</taxon>
        <taxon>Chloropicon</taxon>
    </lineage>
</organism>
<dbReference type="Gene3D" id="1.25.40.20">
    <property type="entry name" value="Ankyrin repeat-containing domain"/>
    <property type="match status" value="1"/>
</dbReference>
<evidence type="ECO:0008006" key="3">
    <source>
        <dbReference type="Google" id="ProtNLM"/>
    </source>
</evidence>
<dbReference type="PANTHER" id="PTHR46586:SF3">
    <property type="entry name" value="ANKYRIN REPEAT-CONTAINING PROTEIN"/>
    <property type="match status" value="1"/>
</dbReference>
<protein>
    <recommendedName>
        <fullName evidence="3">Ankyrin repeat domain containing protein</fullName>
    </recommendedName>
</protein>
<keyword evidence="2" id="KW-1185">Reference proteome</keyword>
<name>A0AAX4NY03_9CHLO</name>
<evidence type="ECO:0000313" key="2">
    <source>
        <dbReference type="Proteomes" id="UP001472866"/>
    </source>
</evidence>
<dbReference type="EMBL" id="CP151501">
    <property type="protein sequence ID" value="WZN58626.1"/>
    <property type="molecule type" value="Genomic_DNA"/>
</dbReference>